<evidence type="ECO:0000313" key="1">
    <source>
        <dbReference type="EMBL" id="EEG26338.1"/>
    </source>
</evidence>
<protein>
    <submittedName>
        <fullName evidence="1">Uncharacterized protein</fullName>
    </submittedName>
</protein>
<sequence length="112" mass="11176">MGEVLGGLEVAVGPKGFMAHEVDKEGGAAVAAGGGGDCEFGGFAVVGGDSHDGRVVVKQEMLVLGVGEPAEELFGEGRDPVVAGGRVEDCVNGGELVGVKFACDGEFHAFQA</sequence>
<comment type="caution">
    <text evidence="1">The sequence shown here is derived from an EMBL/GenBank/DDBJ whole genome shotgun (WGS) entry which is preliminary data.</text>
</comment>
<dbReference type="EMBL" id="ACEB01000031">
    <property type="protein sequence ID" value="EEG26338.1"/>
    <property type="molecule type" value="Genomic_DNA"/>
</dbReference>
<dbReference type="HOGENOM" id="CLU_2141705_0_0_11"/>
<dbReference type="Proteomes" id="UP000006247">
    <property type="component" value="Unassembled WGS sequence"/>
</dbReference>
<accession>C0E5F3</accession>
<organism evidence="1 2">
    <name type="scientific">Corynebacterium matruchotii ATCC 33806</name>
    <dbReference type="NCBI Taxonomy" id="566549"/>
    <lineage>
        <taxon>Bacteria</taxon>
        <taxon>Bacillati</taxon>
        <taxon>Actinomycetota</taxon>
        <taxon>Actinomycetes</taxon>
        <taxon>Mycobacteriales</taxon>
        <taxon>Corynebacteriaceae</taxon>
        <taxon>Corynebacterium</taxon>
    </lineage>
</organism>
<dbReference type="AlphaFoldDB" id="C0E5F3"/>
<reference evidence="1 2" key="1">
    <citation type="submission" date="2009-01" db="EMBL/GenBank/DDBJ databases">
        <authorList>
            <person name="Fulton L."/>
            <person name="Clifton S."/>
            <person name="Chinwalla A.T."/>
            <person name="Mitreva M."/>
            <person name="Sodergren E."/>
            <person name="Weinstock G."/>
            <person name="Clifton S."/>
            <person name="Dooling D.J."/>
            <person name="Fulton B."/>
            <person name="Minx P."/>
            <person name="Pepin K.H."/>
            <person name="Johnson M."/>
            <person name="Bhonagiri V."/>
            <person name="Nash W.E."/>
            <person name="Mardis E.R."/>
            <person name="Wilson R.K."/>
        </authorList>
    </citation>
    <scope>NUCLEOTIDE SEQUENCE [LARGE SCALE GENOMIC DNA]</scope>
    <source>
        <strain evidence="1 2">ATCC 33806</strain>
    </source>
</reference>
<proteinExistence type="predicted"/>
<name>C0E5F3_9CORY</name>
<gene>
    <name evidence="1" type="ORF">CORMATOL_02230</name>
</gene>
<evidence type="ECO:0000313" key="2">
    <source>
        <dbReference type="Proteomes" id="UP000006247"/>
    </source>
</evidence>